<evidence type="ECO:0000256" key="8">
    <source>
        <dbReference type="ARBA" id="ARBA00023002"/>
    </source>
</evidence>
<evidence type="ECO:0000313" key="13">
    <source>
        <dbReference type="EMBL" id="KAE8675292.1"/>
    </source>
</evidence>
<keyword evidence="10" id="KW-0503">Monooxygenase</keyword>
<dbReference type="GO" id="GO:0016709">
    <property type="term" value="F:oxidoreductase activity, acting on paired donors, with incorporation or reduction of molecular oxygen, NAD(P)H as one donor, and incorporation of one atom of oxygen"/>
    <property type="evidence" value="ECO:0007669"/>
    <property type="project" value="UniProtKB-ARBA"/>
</dbReference>
<keyword evidence="14" id="KW-1185">Reference proteome</keyword>
<evidence type="ECO:0000256" key="10">
    <source>
        <dbReference type="ARBA" id="ARBA00023033"/>
    </source>
</evidence>
<dbReference type="PANTHER" id="PTHR47947">
    <property type="entry name" value="CYTOCHROME P450 82C3-RELATED"/>
    <property type="match status" value="1"/>
</dbReference>
<keyword evidence="9" id="KW-0408">Iron</keyword>
<name>A0A6A2XIF3_HIBSY</name>
<dbReference type="PRINTS" id="PR00463">
    <property type="entry name" value="EP450I"/>
</dbReference>
<comment type="cofactor">
    <cofactor evidence="1">
        <name>heme</name>
        <dbReference type="ChEBI" id="CHEBI:30413"/>
    </cofactor>
</comment>
<protein>
    <submittedName>
        <fullName evidence="13">Cytochrome P450</fullName>
    </submittedName>
</protein>
<dbReference type="InterPro" id="IPR050651">
    <property type="entry name" value="Plant_Cytochrome_P450_Monoox"/>
</dbReference>
<dbReference type="EMBL" id="VEPZ02001403">
    <property type="protein sequence ID" value="KAE8675292.1"/>
    <property type="molecule type" value="Genomic_DNA"/>
</dbReference>
<evidence type="ECO:0000256" key="7">
    <source>
        <dbReference type="ARBA" id="ARBA00022989"/>
    </source>
</evidence>
<dbReference type="GO" id="GO:0020037">
    <property type="term" value="F:heme binding"/>
    <property type="evidence" value="ECO:0007669"/>
    <property type="project" value="InterPro"/>
</dbReference>
<proteinExistence type="inferred from homology"/>
<reference evidence="13" key="1">
    <citation type="submission" date="2019-09" db="EMBL/GenBank/DDBJ databases">
        <title>Draft genome information of white flower Hibiscus syriacus.</title>
        <authorList>
            <person name="Kim Y.-M."/>
        </authorList>
    </citation>
    <scope>NUCLEOTIDE SEQUENCE [LARGE SCALE GENOMIC DNA]</scope>
    <source>
        <strain evidence="13">YM2019G1</strain>
    </source>
</reference>
<gene>
    <name evidence="13" type="ORF">F3Y22_tig00111689pilonHSYRG00135</name>
</gene>
<evidence type="ECO:0000256" key="11">
    <source>
        <dbReference type="ARBA" id="ARBA00023136"/>
    </source>
</evidence>
<dbReference type="AlphaFoldDB" id="A0A6A2XIF3"/>
<evidence type="ECO:0000256" key="4">
    <source>
        <dbReference type="ARBA" id="ARBA00022617"/>
    </source>
</evidence>
<dbReference type="PANTHER" id="PTHR47947:SF26">
    <property type="entry name" value="CYTOCHROME P450"/>
    <property type="match status" value="1"/>
</dbReference>
<comment type="similarity">
    <text evidence="3">Belongs to the cytochrome P450 family.</text>
</comment>
<dbReference type="Proteomes" id="UP000436088">
    <property type="component" value="Unassembled WGS sequence"/>
</dbReference>
<dbReference type="FunFam" id="1.10.630.10:FF:000026">
    <property type="entry name" value="Cytochrome P450 82C4"/>
    <property type="match status" value="1"/>
</dbReference>
<evidence type="ECO:0000256" key="12">
    <source>
        <dbReference type="SAM" id="SignalP"/>
    </source>
</evidence>
<keyword evidence="7" id="KW-1133">Transmembrane helix</keyword>
<keyword evidence="5" id="KW-0812">Transmembrane</keyword>
<keyword evidence="4" id="KW-0349">Heme</keyword>
<dbReference type="Pfam" id="PF00067">
    <property type="entry name" value="p450"/>
    <property type="match status" value="1"/>
</dbReference>
<dbReference type="InterPro" id="IPR036396">
    <property type="entry name" value="Cyt_P450_sf"/>
</dbReference>
<evidence type="ECO:0000256" key="1">
    <source>
        <dbReference type="ARBA" id="ARBA00001971"/>
    </source>
</evidence>
<dbReference type="GO" id="GO:0016020">
    <property type="term" value="C:membrane"/>
    <property type="evidence" value="ECO:0007669"/>
    <property type="project" value="UniProtKB-SubCell"/>
</dbReference>
<comment type="subcellular location">
    <subcellularLocation>
        <location evidence="2">Membrane</location>
    </subcellularLocation>
</comment>
<keyword evidence="6" id="KW-0479">Metal-binding</keyword>
<evidence type="ECO:0000256" key="3">
    <source>
        <dbReference type="ARBA" id="ARBA00010617"/>
    </source>
</evidence>
<dbReference type="InterPro" id="IPR002401">
    <property type="entry name" value="Cyt_P450_E_grp-I"/>
</dbReference>
<accession>A0A6A2XIF3</accession>
<organism evidence="13 14">
    <name type="scientific">Hibiscus syriacus</name>
    <name type="common">Rose of Sharon</name>
    <dbReference type="NCBI Taxonomy" id="106335"/>
    <lineage>
        <taxon>Eukaryota</taxon>
        <taxon>Viridiplantae</taxon>
        <taxon>Streptophyta</taxon>
        <taxon>Embryophyta</taxon>
        <taxon>Tracheophyta</taxon>
        <taxon>Spermatophyta</taxon>
        <taxon>Magnoliopsida</taxon>
        <taxon>eudicotyledons</taxon>
        <taxon>Gunneridae</taxon>
        <taxon>Pentapetalae</taxon>
        <taxon>rosids</taxon>
        <taxon>malvids</taxon>
        <taxon>Malvales</taxon>
        <taxon>Malvaceae</taxon>
        <taxon>Malvoideae</taxon>
        <taxon>Hibiscus</taxon>
    </lineage>
</organism>
<dbReference type="GO" id="GO:0005506">
    <property type="term" value="F:iron ion binding"/>
    <property type="evidence" value="ECO:0007669"/>
    <property type="project" value="InterPro"/>
</dbReference>
<keyword evidence="8" id="KW-0560">Oxidoreductase</keyword>
<evidence type="ECO:0000256" key="5">
    <source>
        <dbReference type="ARBA" id="ARBA00022692"/>
    </source>
</evidence>
<feature type="signal peptide" evidence="12">
    <location>
        <begin position="1"/>
        <end position="24"/>
    </location>
</feature>
<keyword evidence="12" id="KW-0732">Signal</keyword>
<sequence>MDTIQLFTLPLFLISLVCISKILTRNTSRKPKPPEAGGAWPIIGHLHLLGGSQPIHISLANMADKYGPIFTIKLGVRRALVVSDSETVKECLTTNDKAFATRPNLTASVLMGYNNSMFGFAPHGPYWRQMRKFVTLELLSNSRLDMLKHARESEIKLSMQELYQQWDKSKNIGSDNLSVEMKRWFWDLTLNVILRMIIGKRIPSFGKDAENRVLKMALRDFTELSGKFVVSDALPFLRWLDIGGDEKAMKKIGEDLDRYAEGWLDEHRRRKSSDQFKDGEDFMDVMLSKLKDEADRAADITNKATCLALVLAAEDTTAVTLTWILSLLLNNRDALNKLRNELDIHVGNNRLVEETDMKNLVYLQAVIKETMRLYPAAPISLIHEAAEDCTVSGYHVPAGTWLITNLYKLQHDPRTWSDPDEFRPERFLTSHKHVDFRGQILSLYRLAAEEECALGFICTPSFAAYGC</sequence>
<dbReference type="SUPFAM" id="SSF48264">
    <property type="entry name" value="Cytochrome P450"/>
    <property type="match status" value="1"/>
</dbReference>
<feature type="chain" id="PRO_5025643158" evidence="12">
    <location>
        <begin position="25"/>
        <end position="467"/>
    </location>
</feature>
<dbReference type="InterPro" id="IPR001128">
    <property type="entry name" value="Cyt_P450"/>
</dbReference>
<evidence type="ECO:0000256" key="9">
    <source>
        <dbReference type="ARBA" id="ARBA00023004"/>
    </source>
</evidence>
<dbReference type="PRINTS" id="PR00385">
    <property type="entry name" value="P450"/>
</dbReference>
<evidence type="ECO:0000256" key="6">
    <source>
        <dbReference type="ARBA" id="ARBA00022723"/>
    </source>
</evidence>
<comment type="caution">
    <text evidence="13">The sequence shown here is derived from an EMBL/GenBank/DDBJ whole genome shotgun (WGS) entry which is preliminary data.</text>
</comment>
<evidence type="ECO:0000313" key="14">
    <source>
        <dbReference type="Proteomes" id="UP000436088"/>
    </source>
</evidence>
<keyword evidence="11" id="KW-0472">Membrane</keyword>
<evidence type="ECO:0000256" key="2">
    <source>
        <dbReference type="ARBA" id="ARBA00004370"/>
    </source>
</evidence>
<dbReference type="Gene3D" id="1.10.630.10">
    <property type="entry name" value="Cytochrome P450"/>
    <property type="match status" value="1"/>
</dbReference>